<sequence length="54" mass="6334">MATLPEKSCLKGWKMNQQQRRFLESFFPEEEEKPKPAAEEPTLNMAEKRPAAKR</sequence>
<protein>
    <submittedName>
        <fullName evidence="2">Uncharacterized protein</fullName>
    </submittedName>
</protein>
<evidence type="ECO:0000256" key="1">
    <source>
        <dbReference type="SAM" id="MobiDB-lite"/>
    </source>
</evidence>
<accession>A0ABV4ECA3</accession>
<dbReference type="EMBL" id="JBGFFX010000012">
    <property type="protein sequence ID" value="MEY8772428.1"/>
    <property type="molecule type" value="Genomic_DNA"/>
</dbReference>
<feature type="region of interest" description="Disordered" evidence="1">
    <location>
        <begin position="26"/>
        <end position="54"/>
    </location>
</feature>
<dbReference type="RefSeq" id="WP_253455137.1">
    <property type="nucleotide sequence ID" value="NZ_JBGFFX010000012.1"/>
</dbReference>
<reference evidence="2 3" key="1">
    <citation type="submission" date="2024-07" db="EMBL/GenBank/DDBJ databases">
        <authorList>
            <person name="Hebao G."/>
        </authorList>
    </citation>
    <scope>NUCLEOTIDE SEQUENCE [LARGE SCALE GENOMIC DNA]</scope>
    <source>
        <strain evidence="2 3">ACCC 02193</strain>
    </source>
</reference>
<proteinExistence type="predicted"/>
<name>A0ABV4ECA3_9GAMM</name>
<gene>
    <name evidence="2" type="ORF">AB6T85_18640</name>
</gene>
<organism evidence="2 3">
    <name type="scientific">Erwinia aeris</name>
    <dbReference type="NCBI Taxonomy" id="3239803"/>
    <lineage>
        <taxon>Bacteria</taxon>
        <taxon>Pseudomonadati</taxon>
        <taxon>Pseudomonadota</taxon>
        <taxon>Gammaproteobacteria</taxon>
        <taxon>Enterobacterales</taxon>
        <taxon>Erwiniaceae</taxon>
        <taxon>Erwinia</taxon>
    </lineage>
</organism>
<dbReference type="Proteomes" id="UP001565243">
    <property type="component" value="Unassembled WGS sequence"/>
</dbReference>
<comment type="caution">
    <text evidence="2">The sequence shown here is derived from an EMBL/GenBank/DDBJ whole genome shotgun (WGS) entry which is preliminary data.</text>
</comment>
<evidence type="ECO:0000313" key="2">
    <source>
        <dbReference type="EMBL" id="MEY8772428.1"/>
    </source>
</evidence>
<evidence type="ECO:0000313" key="3">
    <source>
        <dbReference type="Proteomes" id="UP001565243"/>
    </source>
</evidence>
<keyword evidence="3" id="KW-1185">Reference proteome</keyword>